<dbReference type="EMBL" id="QGKW02002228">
    <property type="protein sequence ID" value="KAF2539627.1"/>
    <property type="molecule type" value="Genomic_DNA"/>
</dbReference>
<sequence>MLQKGISPSPVSFWPSPKTTEARTSPITELVPHRSALTLSAIVSSRPIDSPQDLAVAGVLLAGVLLLLNRSLRDLVSLRDSFSSKSPKTTEARTSPITELVPHRSALTLSAIVSSRPIDSPQVCL</sequence>
<evidence type="ECO:0000313" key="3">
    <source>
        <dbReference type="Proteomes" id="UP000712281"/>
    </source>
</evidence>
<reference evidence="2" key="1">
    <citation type="submission" date="2019-12" db="EMBL/GenBank/DDBJ databases">
        <title>Genome sequencing and annotation of Brassica cretica.</title>
        <authorList>
            <person name="Studholme D.J."/>
            <person name="Sarris P.F."/>
        </authorList>
    </citation>
    <scope>NUCLEOTIDE SEQUENCE</scope>
    <source>
        <strain evidence="2">PFS-001/15</strain>
        <tissue evidence="2">Leaf</tissue>
    </source>
</reference>
<name>A0A8S9G4M9_BRACR</name>
<gene>
    <name evidence="2" type="ORF">F2Q68_00021596</name>
</gene>
<evidence type="ECO:0000313" key="2">
    <source>
        <dbReference type="EMBL" id="KAF2539627.1"/>
    </source>
</evidence>
<feature type="region of interest" description="Disordered" evidence="1">
    <location>
        <begin position="1"/>
        <end position="24"/>
    </location>
</feature>
<protein>
    <submittedName>
        <fullName evidence="2">Uncharacterized protein</fullName>
    </submittedName>
</protein>
<evidence type="ECO:0000256" key="1">
    <source>
        <dbReference type="SAM" id="MobiDB-lite"/>
    </source>
</evidence>
<organism evidence="2 3">
    <name type="scientific">Brassica cretica</name>
    <name type="common">Mustard</name>
    <dbReference type="NCBI Taxonomy" id="69181"/>
    <lineage>
        <taxon>Eukaryota</taxon>
        <taxon>Viridiplantae</taxon>
        <taxon>Streptophyta</taxon>
        <taxon>Embryophyta</taxon>
        <taxon>Tracheophyta</taxon>
        <taxon>Spermatophyta</taxon>
        <taxon>Magnoliopsida</taxon>
        <taxon>eudicotyledons</taxon>
        <taxon>Gunneridae</taxon>
        <taxon>Pentapetalae</taxon>
        <taxon>rosids</taxon>
        <taxon>malvids</taxon>
        <taxon>Brassicales</taxon>
        <taxon>Brassicaceae</taxon>
        <taxon>Brassiceae</taxon>
        <taxon>Brassica</taxon>
    </lineage>
</organism>
<dbReference type="AlphaFoldDB" id="A0A8S9G4M9"/>
<comment type="caution">
    <text evidence="2">The sequence shown here is derived from an EMBL/GenBank/DDBJ whole genome shotgun (WGS) entry which is preliminary data.</text>
</comment>
<proteinExistence type="predicted"/>
<dbReference type="Proteomes" id="UP000712281">
    <property type="component" value="Unassembled WGS sequence"/>
</dbReference>
<accession>A0A8S9G4M9</accession>